<evidence type="ECO:0000256" key="10">
    <source>
        <dbReference type="ARBA" id="ARBA00023002"/>
    </source>
</evidence>
<feature type="binding site" evidence="17">
    <location>
        <position position="33"/>
    </location>
    <ligand>
        <name>[4Fe-4S] cluster</name>
        <dbReference type="ChEBI" id="CHEBI:49883"/>
    </ligand>
</feature>
<evidence type="ECO:0000256" key="11">
    <source>
        <dbReference type="ARBA" id="ARBA00023004"/>
    </source>
</evidence>
<evidence type="ECO:0000256" key="1">
    <source>
        <dbReference type="ARBA" id="ARBA00002268"/>
    </source>
</evidence>
<evidence type="ECO:0000256" key="2">
    <source>
        <dbReference type="ARBA" id="ARBA00004691"/>
    </source>
</evidence>
<evidence type="ECO:0000313" key="18">
    <source>
        <dbReference type="EMBL" id="MFM1524095.1"/>
    </source>
</evidence>
<organism evidence="18 19">
    <name type="scientific">Helcococcus bovis</name>
    <dbReference type="NCBI Taxonomy" id="3153252"/>
    <lineage>
        <taxon>Bacteria</taxon>
        <taxon>Bacillati</taxon>
        <taxon>Bacillota</taxon>
        <taxon>Tissierellia</taxon>
        <taxon>Tissierellales</taxon>
        <taxon>Peptoniphilaceae</taxon>
        <taxon>Helcococcus</taxon>
    </lineage>
</organism>
<evidence type="ECO:0000256" key="15">
    <source>
        <dbReference type="ARBA" id="ARBA00031446"/>
    </source>
</evidence>
<accession>A0ABW9F403</accession>
<dbReference type="EC" id="1.17.99.6" evidence="4 17"/>
<dbReference type="EMBL" id="JBFNFH010000001">
    <property type="protein sequence ID" value="MFM1524095.1"/>
    <property type="molecule type" value="Genomic_DNA"/>
</dbReference>
<dbReference type="RefSeq" id="WP_408126048.1">
    <property type="nucleotide sequence ID" value="NZ_JBFNFH010000001.1"/>
</dbReference>
<evidence type="ECO:0000256" key="16">
    <source>
        <dbReference type="ARBA" id="ARBA00047415"/>
    </source>
</evidence>
<keyword evidence="7 17" id="KW-0819">tRNA processing</keyword>
<gene>
    <name evidence="17" type="primary">queH</name>
    <name evidence="18" type="ORF">ABGF40_00225</name>
</gene>
<keyword evidence="19" id="KW-1185">Reference proteome</keyword>
<feature type="binding site" evidence="17">
    <location>
        <position position="115"/>
    </location>
    <ligand>
        <name>[4Fe-4S] cluster</name>
        <dbReference type="ChEBI" id="CHEBI:49883"/>
    </ligand>
</feature>
<evidence type="ECO:0000256" key="8">
    <source>
        <dbReference type="ARBA" id="ARBA00022723"/>
    </source>
</evidence>
<comment type="catalytic activity">
    <reaction evidence="16 17">
        <text>epoxyqueuosine(34) in tRNA + AH2 = queuosine(34) in tRNA + A + H2O</text>
        <dbReference type="Rhea" id="RHEA:32159"/>
        <dbReference type="Rhea" id="RHEA-COMP:18571"/>
        <dbReference type="Rhea" id="RHEA-COMP:18582"/>
        <dbReference type="ChEBI" id="CHEBI:13193"/>
        <dbReference type="ChEBI" id="CHEBI:15377"/>
        <dbReference type="ChEBI" id="CHEBI:17499"/>
        <dbReference type="ChEBI" id="CHEBI:194431"/>
        <dbReference type="ChEBI" id="CHEBI:194443"/>
        <dbReference type="EC" id="1.17.99.6"/>
    </reaction>
</comment>
<keyword evidence="14 17" id="KW-0676">Redox-active center</keyword>
<comment type="similarity">
    <text evidence="3 17">Belongs to the QueH family.</text>
</comment>
<dbReference type="InterPro" id="IPR003828">
    <property type="entry name" value="QueH"/>
</dbReference>
<keyword evidence="13 17" id="KW-1015">Disulfide bond</keyword>
<evidence type="ECO:0000256" key="6">
    <source>
        <dbReference type="ARBA" id="ARBA00022485"/>
    </source>
</evidence>
<reference evidence="18 19" key="1">
    <citation type="journal article" date="2024" name="Front. Microbiol.">
        <title>Pangenomic and biochemical analyses of Helcococcus ovis reveal widespread tetracycline resistance and a novel bacterial species, Helcococcus bovis.</title>
        <authorList>
            <person name="Cunha F."/>
            <person name="Zhai Y."/>
            <person name="Casaro S."/>
            <person name="Jones K.L."/>
            <person name="Hernandez M."/>
            <person name="Bisinotto R.S."/>
            <person name="Kariyawasam S."/>
            <person name="Brown M.B."/>
            <person name="Phillips A."/>
            <person name="Jeong K.C."/>
            <person name="Galvao K.N."/>
        </authorList>
    </citation>
    <scope>NUCLEOTIDE SEQUENCE [LARGE SCALE GENOMIC DNA]</scope>
    <source>
        <strain evidence="18 19">KG197</strain>
    </source>
</reference>
<comment type="caution">
    <text evidence="18">The sequence shown here is derived from an EMBL/GenBank/DDBJ whole genome shotgun (WGS) entry which is preliminary data.</text>
</comment>
<evidence type="ECO:0000256" key="4">
    <source>
        <dbReference type="ARBA" id="ARBA00012622"/>
    </source>
</evidence>
<protein>
    <recommendedName>
        <fullName evidence="5 17">Epoxyqueuosine reductase QueH</fullName>
        <ecNumber evidence="4 17">1.17.99.6</ecNumber>
    </recommendedName>
    <alternativeName>
        <fullName evidence="15 17">Queuosine biosynthesis protein QueH</fullName>
    </alternativeName>
</protein>
<dbReference type="PANTHER" id="PTHR36701:SF1">
    <property type="entry name" value="EPOXYQUEUOSINE REDUCTASE QUEH"/>
    <property type="match status" value="1"/>
</dbReference>
<dbReference type="Proteomes" id="UP001629536">
    <property type="component" value="Unassembled WGS sequence"/>
</dbReference>
<evidence type="ECO:0000256" key="9">
    <source>
        <dbReference type="ARBA" id="ARBA00022785"/>
    </source>
</evidence>
<evidence type="ECO:0000256" key="13">
    <source>
        <dbReference type="ARBA" id="ARBA00023157"/>
    </source>
</evidence>
<keyword evidence="12 17" id="KW-0411">Iron-sulfur</keyword>
<evidence type="ECO:0000313" key="19">
    <source>
        <dbReference type="Proteomes" id="UP001629536"/>
    </source>
</evidence>
<evidence type="ECO:0000256" key="7">
    <source>
        <dbReference type="ARBA" id="ARBA00022694"/>
    </source>
</evidence>
<dbReference type="Pfam" id="PF02677">
    <property type="entry name" value="QueH"/>
    <property type="match status" value="1"/>
</dbReference>
<dbReference type="HAMAP" id="MF_02089">
    <property type="entry name" value="QueH"/>
    <property type="match status" value="1"/>
</dbReference>
<dbReference type="PANTHER" id="PTHR36701">
    <property type="entry name" value="EPOXYQUEUOSINE REDUCTASE QUEH"/>
    <property type="match status" value="1"/>
</dbReference>
<feature type="binding site" evidence="17">
    <location>
        <position position="118"/>
    </location>
    <ligand>
        <name>[4Fe-4S] cluster</name>
        <dbReference type="ChEBI" id="CHEBI:49883"/>
    </ligand>
</feature>
<keyword evidence="9 17" id="KW-0671">Queuosine biosynthesis</keyword>
<evidence type="ECO:0000256" key="3">
    <source>
        <dbReference type="ARBA" id="ARBA00008207"/>
    </source>
</evidence>
<keyword evidence="8 17" id="KW-0479">Metal-binding</keyword>
<keyword evidence="6 17" id="KW-0004">4Fe-4S</keyword>
<feature type="disulfide bond" description="Redox-active" evidence="17">
    <location>
        <begin position="197"/>
        <end position="199"/>
    </location>
</feature>
<comment type="pathway">
    <text evidence="2 17">tRNA modification; tRNA-queuosine biosynthesis.</text>
</comment>
<keyword evidence="11 17" id="KW-0408">Iron</keyword>
<evidence type="ECO:0000256" key="14">
    <source>
        <dbReference type="ARBA" id="ARBA00023284"/>
    </source>
</evidence>
<keyword evidence="10 17" id="KW-0560">Oxidoreductase</keyword>
<evidence type="ECO:0000256" key="17">
    <source>
        <dbReference type="HAMAP-Rule" id="MF_02089"/>
    </source>
</evidence>
<sequence length="234" mass="27693">MTEQKINYQLKLEEIIKEETKKGRVPKLLLHSCCAPCSTYVLEYLTPYFDITVLYYNPNIHPTEEFYKREAEQERFINLVEKVNKIELMKTDYDPKEYFSVVKGHELDKEGGPRCGICFNLRLGYAAKFAKEHGFDYFTTTLSISPHKDAQLINHIGEELEQKYDVKYLYADFKKKNGFKRSLELCNKFDIYRQNYCGCVFSLKEANDRRKQKELEEQKLMEELKEDIKGVNAK</sequence>
<comment type="function">
    <text evidence="1 17">Catalyzes the conversion of epoxyqueuosine (oQ) to queuosine (Q), which is a hypermodified base found in the wobble positions of tRNA(Asp), tRNA(Asn), tRNA(His) and tRNA(Tyr).</text>
</comment>
<proteinExistence type="inferred from homology"/>
<evidence type="ECO:0000256" key="5">
    <source>
        <dbReference type="ARBA" id="ARBA00016895"/>
    </source>
</evidence>
<feature type="binding site" evidence="17">
    <location>
        <position position="34"/>
    </location>
    <ligand>
        <name>[4Fe-4S] cluster</name>
        <dbReference type="ChEBI" id="CHEBI:49883"/>
    </ligand>
</feature>
<name>A0ABW9F403_9FIRM</name>
<evidence type="ECO:0000256" key="12">
    <source>
        <dbReference type="ARBA" id="ARBA00023014"/>
    </source>
</evidence>